<evidence type="ECO:0000256" key="1">
    <source>
        <dbReference type="SAM" id="SignalP"/>
    </source>
</evidence>
<dbReference type="InterPro" id="IPR024079">
    <property type="entry name" value="MetalloPept_cat_dom_sf"/>
</dbReference>
<evidence type="ECO:0000313" key="2">
    <source>
        <dbReference type="EMBL" id="MFC7440322.1"/>
    </source>
</evidence>
<name>A0ABW2RH51_9BACL</name>
<keyword evidence="1" id="KW-0732">Signal</keyword>
<sequence length="277" mass="30588">MRRKHWLIGSIALGMTFLPSFIQVHAEQSHSHSHADTHITTIDKFGQKVQIGDALPKAKTIGKEKFDQPAKIESNSTAVILNEKKQVVGQKQIKKNTASNKVTAAATRTVTVLVTADEEYRAAHPDWQTLTANIVENADNGFQRDHAIDFQVQAYGNWTSSGSNSSAILSDLDRDWNTGQYDFLVGFTKDANFDAGGIAYVYSSAPAGSAVSVNLDQGATATWHAAQHEFSHNFANSHDPQGSGIQCIMNYDYSYSVDFWDQAHDDQIELNEGWYGF</sequence>
<dbReference type="Gene3D" id="3.40.390.10">
    <property type="entry name" value="Collagenase (Catalytic Domain)"/>
    <property type="match status" value="1"/>
</dbReference>
<accession>A0ABW2RH51</accession>
<dbReference type="Pfam" id="PF13688">
    <property type="entry name" value="Reprolysin_5"/>
    <property type="match status" value="1"/>
</dbReference>
<dbReference type="RefSeq" id="WP_379863563.1">
    <property type="nucleotide sequence ID" value="NZ_JBHTBW010000008.1"/>
</dbReference>
<evidence type="ECO:0000313" key="3">
    <source>
        <dbReference type="Proteomes" id="UP001596500"/>
    </source>
</evidence>
<keyword evidence="2" id="KW-0378">Hydrolase</keyword>
<dbReference type="GO" id="GO:0008237">
    <property type="term" value="F:metallopeptidase activity"/>
    <property type="evidence" value="ECO:0007669"/>
    <property type="project" value="UniProtKB-KW"/>
</dbReference>
<feature type="chain" id="PRO_5045182118" evidence="1">
    <location>
        <begin position="27"/>
        <end position="277"/>
    </location>
</feature>
<reference evidence="3" key="1">
    <citation type="journal article" date="2019" name="Int. J. Syst. Evol. Microbiol.">
        <title>The Global Catalogue of Microorganisms (GCM) 10K type strain sequencing project: providing services to taxonomists for standard genome sequencing and annotation.</title>
        <authorList>
            <consortium name="The Broad Institute Genomics Platform"/>
            <consortium name="The Broad Institute Genome Sequencing Center for Infectious Disease"/>
            <person name="Wu L."/>
            <person name="Ma J."/>
        </authorList>
    </citation>
    <scope>NUCLEOTIDE SEQUENCE [LARGE SCALE GENOMIC DNA]</scope>
    <source>
        <strain evidence="3">CGMCC 1.12942</strain>
    </source>
</reference>
<dbReference type="EMBL" id="JBHTBW010000008">
    <property type="protein sequence ID" value="MFC7440322.1"/>
    <property type="molecule type" value="Genomic_DNA"/>
</dbReference>
<gene>
    <name evidence="2" type="ORF">ACFQNG_03995</name>
</gene>
<protein>
    <submittedName>
        <fullName evidence="2">Zinc-dependent metalloprotease</fullName>
    </submittedName>
</protein>
<feature type="signal peptide" evidence="1">
    <location>
        <begin position="1"/>
        <end position="26"/>
    </location>
</feature>
<keyword evidence="3" id="KW-1185">Reference proteome</keyword>
<proteinExistence type="predicted"/>
<dbReference type="Proteomes" id="UP001596500">
    <property type="component" value="Unassembled WGS sequence"/>
</dbReference>
<comment type="caution">
    <text evidence="2">The sequence shown here is derived from an EMBL/GenBank/DDBJ whole genome shotgun (WGS) entry which is preliminary data.</text>
</comment>
<keyword evidence="2" id="KW-0645">Protease</keyword>
<keyword evidence="2" id="KW-0482">Metalloprotease</keyword>
<dbReference type="SUPFAM" id="SSF55486">
    <property type="entry name" value="Metalloproteases ('zincins'), catalytic domain"/>
    <property type="match status" value="1"/>
</dbReference>
<organism evidence="2 3">
    <name type="scientific">Laceyella putida</name>
    <dbReference type="NCBI Taxonomy" id="110101"/>
    <lineage>
        <taxon>Bacteria</taxon>
        <taxon>Bacillati</taxon>
        <taxon>Bacillota</taxon>
        <taxon>Bacilli</taxon>
        <taxon>Bacillales</taxon>
        <taxon>Thermoactinomycetaceae</taxon>
        <taxon>Laceyella</taxon>
    </lineage>
</organism>